<evidence type="ECO:0000256" key="6">
    <source>
        <dbReference type="SAM" id="Phobius"/>
    </source>
</evidence>
<dbReference type="InterPro" id="IPR003945">
    <property type="entry name" value="NU5C-like"/>
</dbReference>
<feature type="transmembrane region" description="Helical" evidence="6">
    <location>
        <begin position="140"/>
        <end position="161"/>
    </location>
</feature>
<dbReference type="PANTHER" id="PTHR42829">
    <property type="entry name" value="NADH-UBIQUINONE OXIDOREDUCTASE CHAIN 5"/>
    <property type="match status" value="1"/>
</dbReference>
<feature type="transmembrane region" description="Helical" evidence="6">
    <location>
        <begin position="457"/>
        <end position="480"/>
    </location>
</feature>
<feature type="transmembrane region" description="Helical" evidence="6">
    <location>
        <begin position="252"/>
        <end position="270"/>
    </location>
</feature>
<dbReference type="GO" id="GO:0048038">
    <property type="term" value="F:quinone binding"/>
    <property type="evidence" value="ECO:0007669"/>
    <property type="project" value="UniProtKB-KW"/>
</dbReference>
<feature type="transmembrane region" description="Helical" evidence="6">
    <location>
        <begin position="377"/>
        <end position="395"/>
    </location>
</feature>
<comment type="subcellular location">
    <subcellularLocation>
        <location evidence="1">Endomembrane system</location>
        <topology evidence="1">Multi-pass membrane protein</topology>
    </subcellularLocation>
    <subcellularLocation>
        <location evidence="5">Membrane</location>
        <topology evidence="5">Multi-pass membrane protein</topology>
    </subcellularLocation>
</comment>
<dbReference type="KEGG" id="nli:G3M70_13425"/>
<proteinExistence type="predicted"/>
<feature type="transmembrane region" description="Helical" evidence="6">
    <location>
        <begin position="116"/>
        <end position="134"/>
    </location>
</feature>
<dbReference type="EMBL" id="CP048685">
    <property type="protein sequence ID" value="QPJ62822.1"/>
    <property type="molecule type" value="Genomic_DNA"/>
</dbReference>
<evidence type="ECO:0000256" key="2">
    <source>
        <dbReference type="ARBA" id="ARBA00022692"/>
    </source>
</evidence>
<evidence type="ECO:0000313" key="10">
    <source>
        <dbReference type="Proteomes" id="UP000594688"/>
    </source>
</evidence>
<feature type="transmembrane region" description="Helical" evidence="6">
    <location>
        <begin position="415"/>
        <end position="436"/>
    </location>
</feature>
<dbReference type="InterPro" id="IPR001516">
    <property type="entry name" value="Proton_antipo_N"/>
</dbReference>
<dbReference type="Gene3D" id="1.20.5.2700">
    <property type="match status" value="1"/>
</dbReference>
<feature type="domain" description="NADH-Ubiquinone oxidoreductase (complex I) chain 5 N-terminal" evidence="8">
    <location>
        <begin position="70"/>
        <end position="120"/>
    </location>
</feature>
<name>A0A7T0BXJ4_9BACT</name>
<accession>A0A7T0BXJ4</accession>
<feature type="transmembrane region" description="Helical" evidence="6">
    <location>
        <begin position="310"/>
        <end position="332"/>
    </location>
</feature>
<feature type="transmembrane region" description="Helical" evidence="6">
    <location>
        <begin position="276"/>
        <end position="298"/>
    </location>
</feature>
<keyword evidence="2 5" id="KW-0812">Transmembrane</keyword>
<feature type="transmembrane region" description="Helical" evidence="6">
    <location>
        <begin position="638"/>
        <end position="657"/>
    </location>
</feature>
<feature type="domain" description="NADH:quinone oxidoreductase/Mrp antiporter transmembrane" evidence="7">
    <location>
        <begin position="137"/>
        <end position="427"/>
    </location>
</feature>
<dbReference type="GO" id="GO:0012505">
    <property type="term" value="C:endomembrane system"/>
    <property type="evidence" value="ECO:0007669"/>
    <property type="project" value="UniProtKB-SubCell"/>
</dbReference>
<dbReference type="Proteomes" id="UP000594688">
    <property type="component" value="Chromosome"/>
</dbReference>
<protein>
    <submittedName>
        <fullName evidence="9">NADH-quinone oxidoreductase subunit L</fullName>
    </submittedName>
</protein>
<feature type="transmembrane region" description="Helical" evidence="6">
    <location>
        <begin position="539"/>
        <end position="560"/>
    </location>
</feature>
<dbReference type="GO" id="GO:0016020">
    <property type="term" value="C:membrane"/>
    <property type="evidence" value="ECO:0007669"/>
    <property type="project" value="UniProtKB-SubCell"/>
</dbReference>
<evidence type="ECO:0000313" key="9">
    <source>
        <dbReference type="EMBL" id="QPJ62822.1"/>
    </source>
</evidence>
<dbReference type="NCBIfam" id="TIGR01974">
    <property type="entry name" value="NDH_I_L"/>
    <property type="match status" value="1"/>
</dbReference>
<organism evidence="9 10">
    <name type="scientific">Candidatus Nitronauta litoralis</name>
    <dbReference type="NCBI Taxonomy" id="2705533"/>
    <lineage>
        <taxon>Bacteria</taxon>
        <taxon>Pseudomonadati</taxon>
        <taxon>Nitrospinota/Tectimicrobiota group</taxon>
        <taxon>Nitrospinota</taxon>
        <taxon>Nitrospinia</taxon>
        <taxon>Nitrospinales</taxon>
        <taxon>Nitrospinaceae</taxon>
        <taxon>Candidatus Nitronauta</taxon>
    </lineage>
</organism>
<dbReference type="Pfam" id="PF00361">
    <property type="entry name" value="Proton_antipo_M"/>
    <property type="match status" value="1"/>
</dbReference>
<reference evidence="9 10" key="1">
    <citation type="submission" date="2020-02" db="EMBL/GenBank/DDBJ databases">
        <title>Genomic and physiological characterization of two novel Nitrospinaceae genera.</title>
        <authorList>
            <person name="Mueller A.J."/>
            <person name="Jung M.-Y."/>
            <person name="Strachan C.R."/>
            <person name="Herbold C.W."/>
            <person name="Kirkegaard R.H."/>
            <person name="Daims H."/>
        </authorList>
    </citation>
    <scope>NUCLEOTIDE SEQUENCE [LARGE SCALE GENOMIC DNA]</scope>
    <source>
        <strain evidence="9">EB</strain>
    </source>
</reference>
<evidence type="ECO:0000256" key="5">
    <source>
        <dbReference type="RuleBase" id="RU000320"/>
    </source>
</evidence>
<feature type="transmembrane region" description="Helical" evidence="6">
    <location>
        <begin position="90"/>
        <end position="109"/>
    </location>
</feature>
<evidence type="ECO:0000256" key="4">
    <source>
        <dbReference type="ARBA" id="ARBA00023136"/>
    </source>
</evidence>
<dbReference type="NCBIfam" id="NF005141">
    <property type="entry name" value="PRK06590.1"/>
    <property type="match status" value="1"/>
</dbReference>
<feature type="transmembrane region" description="Helical" evidence="6">
    <location>
        <begin position="182"/>
        <end position="206"/>
    </location>
</feature>
<dbReference type="GO" id="GO:0003954">
    <property type="term" value="F:NADH dehydrogenase activity"/>
    <property type="evidence" value="ECO:0007669"/>
    <property type="project" value="TreeGrafter"/>
</dbReference>
<evidence type="ECO:0000256" key="3">
    <source>
        <dbReference type="ARBA" id="ARBA00022989"/>
    </source>
</evidence>
<dbReference type="PRINTS" id="PR01435">
    <property type="entry name" value="NPOXDRDTASE5"/>
</dbReference>
<evidence type="ECO:0000259" key="8">
    <source>
        <dbReference type="Pfam" id="PF00662"/>
    </source>
</evidence>
<dbReference type="GO" id="GO:0042773">
    <property type="term" value="P:ATP synthesis coupled electron transport"/>
    <property type="evidence" value="ECO:0007669"/>
    <property type="project" value="InterPro"/>
</dbReference>
<dbReference type="AlphaFoldDB" id="A0A7T0BXJ4"/>
<keyword evidence="3 6" id="KW-1133">Transmembrane helix</keyword>
<dbReference type="GO" id="GO:0015990">
    <property type="term" value="P:electron transport coupled proton transport"/>
    <property type="evidence" value="ECO:0007669"/>
    <property type="project" value="TreeGrafter"/>
</dbReference>
<gene>
    <name evidence="9" type="primary">nuoL</name>
    <name evidence="9" type="ORF">G3M70_13425</name>
</gene>
<keyword evidence="4 6" id="KW-0472">Membrane</keyword>
<sequence length="658" mass="73194">MVNLAFLVPLFPLIGSIINGFFGLRIGKDWVSKIACGGPILSFLVVVCLWISLFFHPEGTPYPELILFNWIPAGSLQIEFGFQIDPLSCVMMLVVTGVGSVIHIFSIGYMYEEYSYYRYFAYLNLFLFSMLLLVMGNNFLVMFIGWEGVGACSYFLIGYYFEKKSACDAATKAFVVNRVGDFGFLLGIFYVFQAFGTIDFSTVMTAAPTTLIYDSETVTLLTMFLFLGATGKSAQIPLYTWLPDAMEGPTPVSALIHAATMVTAGVYMIVRCNALFNMAPLTMTIIALIGGGTALMAATIGCTQWDIKRVLAYSTVSQIGYMFLACGVGAYTAAIFHLVTHAFFKACLFLGSGSVIHGMHHEQDIRKMGGLKDHMPITYLTFLISTIAIAGIFPFSGFFSKDEILYHALMDGNVIYWGMGISGAFITAFYMFRLVFLTFHGESRVDPHIHPHESPAVMTMPLIILAGLALGGGLLGIPLIHGWHILGNWLEPVISFDWTTALHHSETVLASHGHHQSFTELLHSKQAHDHTWWDITWEILLMLFSICVALAGIFTAYMFYIKFPDMPAKLTKGQWGFDMVQNKYYVDEIYDETIVKPTVDASYRLWKDADQKAVDGAVNGVAQSIGFMSKIAQYFQSGFVRNYAMFMVMGFVILLIVI</sequence>
<dbReference type="PANTHER" id="PTHR42829:SF2">
    <property type="entry name" value="NADH-UBIQUINONE OXIDOREDUCTASE CHAIN 5"/>
    <property type="match status" value="1"/>
</dbReference>
<dbReference type="InterPro" id="IPR018393">
    <property type="entry name" value="NADHpl_OxRdtase_5_subgr"/>
</dbReference>
<dbReference type="InterPro" id="IPR001750">
    <property type="entry name" value="ND/Mrp_TM"/>
</dbReference>
<dbReference type="GO" id="GO:0008137">
    <property type="term" value="F:NADH dehydrogenase (ubiquinone) activity"/>
    <property type="evidence" value="ECO:0007669"/>
    <property type="project" value="InterPro"/>
</dbReference>
<feature type="transmembrane region" description="Helical" evidence="6">
    <location>
        <begin position="36"/>
        <end position="55"/>
    </location>
</feature>
<dbReference type="Pfam" id="PF00662">
    <property type="entry name" value="Proton_antipo_N"/>
    <property type="match status" value="1"/>
</dbReference>
<dbReference type="PRINTS" id="PR01434">
    <property type="entry name" value="NADHDHGNASE5"/>
</dbReference>
<evidence type="ECO:0000256" key="1">
    <source>
        <dbReference type="ARBA" id="ARBA00004127"/>
    </source>
</evidence>
<evidence type="ECO:0000259" key="7">
    <source>
        <dbReference type="Pfam" id="PF00361"/>
    </source>
</evidence>
<feature type="transmembrane region" description="Helical" evidence="6">
    <location>
        <begin position="6"/>
        <end position="24"/>
    </location>
</feature>